<evidence type="ECO:0000313" key="7">
    <source>
        <dbReference type="Proteomes" id="UP001596528"/>
    </source>
</evidence>
<proteinExistence type="predicted"/>
<evidence type="ECO:0000256" key="1">
    <source>
        <dbReference type="ARBA" id="ARBA00023015"/>
    </source>
</evidence>
<keyword evidence="7" id="KW-1185">Reference proteome</keyword>
<protein>
    <submittedName>
        <fullName evidence="6">AraC family transcriptional regulator</fullName>
    </submittedName>
</protein>
<dbReference type="SUPFAM" id="SSF46689">
    <property type="entry name" value="Homeodomain-like"/>
    <property type="match status" value="2"/>
</dbReference>
<dbReference type="InterPro" id="IPR003313">
    <property type="entry name" value="AraC-bd"/>
</dbReference>
<comment type="caution">
    <text evidence="6">The sequence shown here is derived from an EMBL/GenBank/DDBJ whole genome shotgun (WGS) entry which is preliminary data.</text>
</comment>
<dbReference type="SUPFAM" id="SSF51215">
    <property type="entry name" value="Regulatory protein AraC"/>
    <property type="match status" value="1"/>
</dbReference>
<dbReference type="Proteomes" id="UP001596528">
    <property type="component" value="Unassembled WGS sequence"/>
</dbReference>
<organism evidence="6 7">
    <name type="scientific">Paenibacillus thermoaerophilus</name>
    <dbReference type="NCBI Taxonomy" id="1215385"/>
    <lineage>
        <taxon>Bacteria</taxon>
        <taxon>Bacillati</taxon>
        <taxon>Bacillota</taxon>
        <taxon>Bacilli</taxon>
        <taxon>Bacillales</taxon>
        <taxon>Paenibacillaceae</taxon>
        <taxon>Paenibacillus</taxon>
    </lineage>
</organism>
<feature type="domain" description="HTH araC/xylS-type" evidence="5">
    <location>
        <begin position="236"/>
        <end position="334"/>
    </location>
</feature>
<keyword evidence="1" id="KW-0805">Transcription regulation</keyword>
<sequence length="339" mass="37159">MLHVIEVRQDNGMDWYEEQDGIGAPSGADAEARPAAAAGSGGVTPARAAAMAGNAAAGTDSGTTAGAASLAGIVAVHGAGSVTPSRAAADGTAFGAEARSRDCWYLSLVTYGKCVYWIEQEKVVMEKGDLLLIPGSTYFYGKSVPTLFHSKTVVKFIVSADGAARLPLLGLTGALKWKLGRYEQALERVQALHREWSERQPYADVMAEAMLMELLTICNRERDRGVVSDHKHRYVEHMKKYVQEHYREKVTKDDLGAYVRLSPNYAATLFREVTGQTISEYVHGVRIKTALHLLVDSRLTVAEISEFLGYGDVSYFHRVFKRLTGRNPSEWMAERPADI</sequence>
<dbReference type="SMART" id="SM00342">
    <property type="entry name" value="HTH_ARAC"/>
    <property type="match status" value="1"/>
</dbReference>
<dbReference type="Pfam" id="PF12833">
    <property type="entry name" value="HTH_18"/>
    <property type="match status" value="1"/>
</dbReference>
<evidence type="ECO:0000256" key="2">
    <source>
        <dbReference type="ARBA" id="ARBA00023125"/>
    </source>
</evidence>
<dbReference type="EMBL" id="JBHTGQ010000014">
    <property type="protein sequence ID" value="MFC7749560.1"/>
    <property type="molecule type" value="Genomic_DNA"/>
</dbReference>
<evidence type="ECO:0000313" key="6">
    <source>
        <dbReference type="EMBL" id="MFC7749560.1"/>
    </source>
</evidence>
<reference evidence="7" key="1">
    <citation type="journal article" date="2019" name="Int. J. Syst. Evol. Microbiol.">
        <title>The Global Catalogue of Microorganisms (GCM) 10K type strain sequencing project: providing services to taxonomists for standard genome sequencing and annotation.</title>
        <authorList>
            <consortium name="The Broad Institute Genomics Platform"/>
            <consortium name="The Broad Institute Genome Sequencing Center for Infectious Disease"/>
            <person name="Wu L."/>
            <person name="Ma J."/>
        </authorList>
    </citation>
    <scope>NUCLEOTIDE SEQUENCE [LARGE SCALE GENOMIC DNA]</scope>
    <source>
        <strain evidence="7">JCM 18657</strain>
    </source>
</reference>
<keyword evidence="3" id="KW-0804">Transcription</keyword>
<dbReference type="PROSITE" id="PS01124">
    <property type="entry name" value="HTH_ARAC_FAMILY_2"/>
    <property type="match status" value="1"/>
</dbReference>
<name>A0ABW2V3F3_9BACL</name>
<dbReference type="RefSeq" id="WP_246068036.1">
    <property type="nucleotide sequence ID" value="NZ_JBHTGQ010000014.1"/>
</dbReference>
<dbReference type="PANTHER" id="PTHR43280">
    <property type="entry name" value="ARAC-FAMILY TRANSCRIPTIONAL REGULATOR"/>
    <property type="match status" value="1"/>
</dbReference>
<feature type="region of interest" description="Disordered" evidence="4">
    <location>
        <begin position="19"/>
        <end position="39"/>
    </location>
</feature>
<dbReference type="Gene3D" id="1.10.10.60">
    <property type="entry name" value="Homeodomain-like"/>
    <property type="match status" value="2"/>
</dbReference>
<accession>A0ABW2V3F3</accession>
<keyword evidence="2" id="KW-0238">DNA-binding</keyword>
<evidence type="ECO:0000256" key="3">
    <source>
        <dbReference type="ARBA" id="ARBA00023163"/>
    </source>
</evidence>
<dbReference type="InterPro" id="IPR009057">
    <property type="entry name" value="Homeodomain-like_sf"/>
</dbReference>
<dbReference type="PANTHER" id="PTHR43280:SF2">
    <property type="entry name" value="HTH-TYPE TRANSCRIPTIONAL REGULATOR EXSA"/>
    <property type="match status" value="1"/>
</dbReference>
<dbReference type="InterPro" id="IPR018060">
    <property type="entry name" value="HTH_AraC"/>
</dbReference>
<feature type="compositionally biased region" description="Low complexity" evidence="4">
    <location>
        <begin position="25"/>
        <end position="38"/>
    </location>
</feature>
<dbReference type="Pfam" id="PF02311">
    <property type="entry name" value="AraC_binding"/>
    <property type="match status" value="1"/>
</dbReference>
<evidence type="ECO:0000259" key="5">
    <source>
        <dbReference type="PROSITE" id="PS01124"/>
    </source>
</evidence>
<evidence type="ECO:0000256" key="4">
    <source>
        <dbReference type="SAM" id="MobiDB-lite"/>
    </source>
</evidence>
<gene>
    <name evidence="6" type="ORF">ACFQWB_06325</name>
</gene>
<dbReference type="InterPro" id="IPR037923">
    <property type="entry name" value="HTH-like"/>
</dbReference>